<evidence type="ECO:0000256" key="3">
    <source>
        <dbReference type="ARBA" id="ARBA00022727"/>
    </source>
</evidence>
<evidence type="ECO:0000256" key="2">
    <source>
        <dbReference type="ARBA" id="ARBA00022723"/>
    </source>
</evidence>
<reference evidence="9 10" key="1">
    <citation type="submission" date="2022-05" db="EMBL/GenBank/DDBJ databases">
        <authorList>
            <consortium name="Genoscope - CEA"/>
            <person name="William W."/>
        </authorList>
    </citation>
    <scope>NUCLEOTIDE SEQUENCE [LARGE SCALE GENOMIC DNA]</scope>
</reference>
<dbReference type="PANTHER" id="PTHR11086:SF18">
    <property type="entry name" value="DEOXYCYTIDYLATE DEAMINASE"/>
    <property type="match status" value="1"/>
</dbReference>
<dbReference type="EC" id="3.5.4.12" evidence="6"/>
<dbReference type="InterPro" id="IPR015517">
    <property type="entry name" value="dCMP_deaminase-rel"/>
</dbReference>
<evidence type="ECO:0000256" key="1">
    <source>
        <dbReference type="ARBA" id="ARBA00006576"/>
    </source>
</evidence>
<keyword evidence="2" id="KW-0479">Metal-binding</keyword>
<evidence type="ECO:0000256" key="5">
    <source>
        <dbReference type="ARBA" id="ARBA00022833"/>
    </source>
</evidence>
<dbReference type="InterPro" id="IPR016193">
    <property type="entry name" value="Cytidine_deaminase-like"/>
</dbReference>
<feature type="domain" description="CMP/dCMP-type deaminase" evidence="8">
    <location>
        <begin position="15"/>
        <end position="160"/>
    </location>
</feature>
<keyword evidence="3" id="KW-0545">Nucleotide biosynthesis</keyword>
<gene>
    <name evidence="9" type="ORF">PLOB_00011315</name>
</gene>
<evidence type="ECO:0000259" key="8">
    <source>
        <dbReference type="PROSITE" id="PS51747"/>
    </source>
</evidence>
<comment type="caution">
    <text evidence="9">The sequence shown here is derived from an EMBL/GenBank/DDBJ whole genome shotgun (WGS) entry which is preliminary data.</text>
</comment>
<keyword evidence="5" id="KW-0862">Zinc</keyword>
<name>A0ABN8NBV7_9CNID</name>
<dbReference type="Pfam" id="PF00383">
    <property type="entry name" value="dCMP_cyt_deam_1"/>
    <property type="match status" value="1"/>
</dbReference>
<dbReference type="PANTHER" id="PTHR11086">
    <property type="entry name" value="DEOXYCYTIDYLATE DEAMINASE-RELATED"/>
    <property type="match status" value="1"/>
</dbReference>
<dbReference type="Proteomes" id="UP001159405">
    <property type="component" value="Unassembled WGS sequence"/>
</dbReference>
<comment type="similarity">
    <text evidence="1">Belongs to the cytidine and deoxycytidylate deaminase family.</text>
</comment>
<dbReference type="EMBL" id="CALNXK010000016">
    <property type="protein sequence ID" value="CAH3103226.1"/>
    <property type="molecule type" value="Genomic_DNA"/>
</dbReference>
<evidence type="ECO:0000313" key="10">
    <source>
        <dbReference type="Proteomes" id="UP001159405"/>
    </source>
</evidence>
<dbReference type="PROSITE" id="PS51747">
    <property type="entry name" value="CYT_DCMP_DEAMINASES_2"/>
    <property type="match status" value="1"/>
</dbReference>
<sequence length="229" mass="25945">MAEAESNGYDDFPDNTDVMWMKMALMAASRAEVTRHAEGKPSVGCVIRRARTGGPRGVLAVGWNGFLPNTPEEELAEIKGRTFKGDPKQQEKKRDKALTDALGLHAEVNALQYCSERPEMATIYTTHVPCYNCAKQLVAHKVGRVFYLFWMEGSETSIKLFKKFDITCVPFGRRGEVLEDFSKGFLTKRKIVQGSTVEQTPIGPHQYFLDCRDKRHLEKCIEKYKCKLS</sequence>
<dbReference type="InterPro" id="IPR016192">
    <property type="entry name" value="APOBEC/CMP_deaminase_Zn-bd"/>
</dbReference>
<organism evidence="9 10">
    <name type="scientific">Porites lobata</name>
    <dbReference type="NCBI Taxonomy" id="104759"/>
    <lineage>
        <taxon>Eukaryota</taxon>
        <taxon>Metazoa</taxon>
        <taxon>Cnidaria</taxon>
        <taxon>Anthozoa</taxon>
        <taxon>Hexacorallia</taxon>
        <taxon>Scleractinia</taxon>
        <taxon>Fungiina</taxon>
        <taxon>Poritidae</taxon>
        <taxon>Porites</taxon>
    </lineage>
</organism>
<dbReference type="Gene3D" id="3.40.140.10">
    <property type="entry name" value="Cytidine Deaminase, domain 2"/>
    <property type="match status" value="1"/>
</dbReference>
<evidence type="ECO:0000256" key="4">
    <source>
        <dbReference type="ARBA" id="ARBA00022801"/>
    </source>
</evidence>
<keyword evidence="4" id="KW-0378">Hydrolase</keyword>
<accession>A0ABN8NBV7</accession>
<evidence type="ECO:0000313" key="9">
    <source>
        <dbReference type="EMBL" id="CAH3103226.1"/>
    </source>
</evidence>
<keyword evidence="10" id="KW-1185">Reference proteome</keyword>
<dbReference type="InterPro" id="IPR002125">
    <property type="entry name" value="CMP_dCMP_dom"/>
</dbReference>
<protein>
    <recommendedName>
        <fullName evidence="7">dCMP deaminase</fullName>
        <ecNumber evidence="6">3.5.4.12</ecNumber>
    </recommendedName>
    <alternativeName>
        <fullName evidence="7">dCMP deaminase</fullName>
    </alternativeName>
</protein>
<proteinExistence type="inferred from homology"/>
<evidence type="ECO:0000256" key="6">
    <source>
        <dbReference type="ARBA" id="ARBA00038938"/>
    </source>
</evidence>
<evidence type="ECO:0000256" key="7">
    <source>
        <dbReference type="ARBA" id="ARBA00041763"/>
    </source>
</evidence>
<dbReference type="SUPFAM" id="SSF53927">
    <property type="entry name" value="Cytidine deaminase-like"/>
    <property type="match status" value="1"/>
</dbReference>
<dbReference type="PROSITE" id="PS00903">
    <property type="entry name" value="CYT_DCMP_DEAMINASES_1"/>
    <property type="match status" value="1"/>
</dbReference>